<evidence type="ECO:0000313" key="4">
    <source>
        <dbReference type="RefSeq" id="XP_015607210.1"/>
    </source>
</evidence>
<proteinExistence type="predicted"/>
<dbReference type="PANTHER" id="PTHR24260">
    <property type="match status" value="1"/>
</dbReference>
<dbReference type="GeneID" id="107273478"/>
<keyword evidence="2" id="KW-0732">Signal</keyword>
<feature type="region of interest" description="Disordered" evidence="1">
    <location>
        <begin position="303"/>
        <end position="334"/>
    </location>
</feature>
<gene>
    <name evidence="4" type="primary">LOC107273478</name>
</gene>
<accession>A0AAJ7CC93</accession>
<feature type="signal peptide" evidence="2">
    <location>
        <begin position="1"/>
        <end position="20"/>
    </location>
</feature>
<feature type="chain" id="PRO_5042511659" evidence="2">
    <location>
        <begin position="21"/>
        <end position="524"/>
    </location>
</feature>
<dbReference type="Gene3D" id="2.40.10.10">
    <property type="entry name" value="Trypsin-like serine proteases"/>
    <property type="match status" value="1"/>
</dbReference>
<dbReference type="PANTHER" id="PTHR24260:SF136">
    <property type="entry name" value="GH08193P-RELATED"/>
    <property type="match status" value="1"/>
</dbReference>
<dbReference type="InterPro" id="IPR043504">
    <property type="entry name" value="Peptidase_S1_PA_chymotrypsin"/>
</dbReference>
<evidence type="ECO:0000256" key="1">
    <source>
        <dbReference type="SAM" id="MobiDB-lite"/>
    </source>
</evidence>
<feature type="region of interest" description="Disordered" evidence="1">
    <location>
        <begin position="478"/>
        <end position="524"/>
    </location>
</feature>
<feature type="region of interest" description="Disordered" evidence="1">
    <location>
        <begin position="246"/>
        <end position="281"/>
    </location>
</feature>
<dbReference type="InterPro" id="IPR051333">
    <property type="entry name" value="CLIP_Serine_Protease"/>
</dbReference>
<evidence type="ECO:0000313" key="3">
    <source>
        <dbReference type="Proteomes" id="UP000694920"/>
    </source>
</evidence>
<organism evidence="3 4">
    <name type="scientific">Cephus cinctus</name>
    <name type="common">Wheat stem sawfly</name>
    <dbReference type="NCBI Taxonomy" id="211228"/>
    <lineage>
        <taxon>Eukaryota</taxon>
        <taxon>Metazoa</taxon>
        <taxon>Ecdysozoa</taxon>
        <taxon>Arthropoda</taxon>
        <taxon>Hexapoda</taxon>
        <taxon>Insecta</taxon>
        <taxon>Pterygota</taxon>
        <taxon>Neoptera</taxon>
        <taxon>Endopterygota</taxon>
        <taxon>Hymenoptera</taxon>
        <taxon>Cephoidea</taxon>
        <taxon>Cephidae</taxon>
        <taxon>Cephus</taxon>
    </lineage>
</organism>
<keyword evidence="3" id="KW-1185">Reference proteome</keyword>
<sequence>MSLQSITLLLLFATFAKVKTKEIRISKNSFENYEIDVLRERSEKSVIPKKLYRDDETMYGSSSNRRKITRPKRNSETPWIVKNFEGYQNLTAFHALVVRDENIPDCGMAANVSTETRYFMCSGAILTDRHAITTASCMHFAHIYEHHIDANLAVLVGATTDYPQVIKIAGVEMHPKYEFDVDSVNYATHNLAILHLECPICRGPARIPRLACNRYQDLGHLCCSDRCKIVTVIQDSDNRHTMKLLNSKHLPSPEHTGKEENRGSKNVFSESIQINRRSMRSPGKMAAAPVFFAREKTKLNLTDENLESRHVKRNRYAQKDGRRSGTKSNSPNVSDANKKILEDFIKKFVNNVFSRLEEVLHPDFIKTNMPMDRTSDMGTSLSENGTSTDIAKTLLDKLASSVFDQIDSMNKSKERYMEGEVLQTYVECPPLGTPVIKNEMLVGLVAYTCDDVQDWVPWKYVDISKNINWIMDRIRNENENSPKDYSTQKRKSRSNRSFSKTCSDPARPMTSACVTSGRGGQCGG</sequence>
<protein>
    <submittedName>
        <fullName evidence="4">Uncharacterized protein LOC107273478</fullName>
    </submittedName>
</protein>
<dbReference type="InterPro" id="IPR009003">
    <property type="entry name" value="Peptidase_S1_PA"/>
</dbReference>
<name>A0AAJ7CC93_CEPCN</name>
<dbReference type="Proteomes" id="UP000694920">
    <property type="component" value="Unplaced"/>
</dbReference>
<dbReference type="RefSeq" id="XP_015607210.1">
    <property type="nucleotide sequence ID" value="XM_015751724.2"/>
</dbReference>
<feature type="compositionally biased region" description="Basic and acidic residues" evidence="1">
    <location>
        <begin position="251"/>
        <end position="263"/>
    </location>
</feature>
<dbReference type="KEGG" id="ccin:107273478"/>
<feature type="compositionally biased region" description="Polar residues" evidence="1">
    <location>
        <begin position="264"/>
        <end position="276"/>
    </location>
</feature>
<evidence type="ECO:0000256" key="2">
    <source>
        <dbReference type="SAM" id="SignalP"/>
    </source>
</evidence>
<reference evidence="4" key="1">
    <citation type="submission" date="2025-08" db="UniProtKB">
        <authorList>
            <consortium name="RefSeq"/>
        </authorList>
    </citation>
    <scope>IDENTIFICATION</scope>
</reference>
<dbReference type="AlphaFoldDB" id="A0AAJ7CC93"/>
<dbReference type="SUPFAM" id="SSF50494">
    <property type="entry name" value="Trypsin-like serine proteases"/>
    <property type="match status" value="1"/>
</dbReference>